<name>A0ABX3YAG1_9ACTN</name>
<dbReference type="SMART" id="SM00824">
    <property type="entry name" value="PKS_TE"/>
    <property type="match status" value="1"/>
</dbReference>
<evidence type="ECO:0000313" key="9">
    <source>
        <dbReference type="EMBL" id="OSZ56799.1"/>
    </source>
</evidence>
<reference evidence="9 10" key="1">
    <citation type="submission" date="2016-12" db="EMBL/GenBank/DDBJ databases">
        <title>Genome Mining:The Detection of Biosynthetic Gene Clusters to Aid in the Expression of Curamycin A produced by Streptomyces sp. strain CZA14.</title>
        <authorList>
            <person name="Durrell K.A."/>
            <person name="Kirby B.M."/>
            <person name="Khan W."/>
            <person name="Mthethwa T."/>
            <person name="Le Roes-Hill M."/>
        </authorList>
    </citation>
    <scope>NUCLEOTIDE SEQUENCE [LARGE SCALE GENOMIC DNA]</scope>
    <source>
        <strain evidence="9 10">CZA14</strain>
    </source>
</reference>
<evidence type="ECO:0000256" key="5">
    <source>
        <dbReference type="ARBA" id="ARBA00023268"/>
    </source>
</evidence>
<protein>
    <recommendedName>
        <fullName evidence="8">Carrier domain-containing protein</fullName>
    </recommendedName>
</protein>
<dbReference type="Gene3D" id="1.10.1200.10">
    <property type="entry name" value="ACP-like"/>
    <property type="match status" value="1"/>
</dbReference>
<dbReference type="SUPFAM" id="SSF47336">
    <property type="entry name" value="ACP-like"/>
    <property type="match status" value="1"/>
</dbReference>
<dbReference type="SUPFAM" id="SSF52151">
    <property type="entry name" value="FabD/lysophospholipase-like"/>
    <property type="match status" value="1"/>
</dbReference>
<evidence type="ECO:0000256" key="7">
    <source>
        <dbReference type="SAM" id="MobiDB-lite"/>
    </source>
</evidence>
<evidence type="ECO:0000259" key="8">
    <source>
        <dbReference type="PROSITE" id="PS50075"/>
    </source>
</evidence>
<dbReference type="InterPro" id="IPR016035">
    <property type="entry name" value="Acyl_Trfase/lysoPLipase"/>
</dbReference>
<dbReference type="SUPFAM" id="SSF55048">
    <property type="entry name" value="Probable ACP-binding domain of malonyl-CoA ACP transacylase"/>
    <property type="match status" value="1"/>
</dbReference>
<feature type="region of interest" description="Disordered" evidence="7">
    <location>
        <begin position="1"/>
        <end position="20"/>
    </location>
</feature>
<evidence type="ECO:0000256" key="6">
    <source>
        <dbReference type="ARBA" id="ARBA00023315"/>
    </source>
</evidence>
<feature type="compositionally biased region" description="Low complexity" evidence="7">
    <location>
        <begin position="468"/>
        <end position="484"/>
    </location>
</feature>
<dbReference type="SMART" id="SM00827">
    <property type="entry name" value="PKS_AT"/>
    <property type="match status" value="1"/>
</dbReference>
<dbReference type="RefSeq" id="WP_143659820.1">
    <property type="nucleotide sequence ID" value="NZ_MRYD01000253.1"/>
</dbReference>
<dbReference type="PROSITE" id="PS50075">
    <property type="entry name" value="CARRIER"/>
    <property type="match status" value="1"/>
</dbReference>
<dbReference type="PANTHER" id="PTHR43775">
    <property type="entry name" value="FATTY ACID SYNTHASE"/>
    <property type="match status" value="1"/>
</dbReference>
<gene>
    <name evidence="9" type="ORF">OQI_30900</name>
</gene>
<feature type="region of interest" description="Disordered" evidence="7">
    <location>
        <begin position="455"/>
        <end position="503"/>
    </location>
</feature>
<dbReference type="InterPro" id="IPR020806">
    <property type="entry name" value="PKS_PP-bd"/>
</dbReference>
<dbReference type="PANTHER" id="PTHR43775:SF51">
    <property type="entry name" value="INACTIVE PHENOLPHTHIOCEROL SYNTHESIS POLYKETIDE SYNTHASE TYPE I PKS1-RELATED"/>
    <property type="match status" value="1"/>
</dbReference>
<dbReference type="InterPro" id="IPR001031">
    <property type="entry name" value="Thioesterase"/>
</dbReference>
<feature type="non-terminal residue" evidence="9">
    <location>
        <position position="1"/>
    </location>
</feature>
<dbReference type="InterPro" id="IPR009081">
    <property type="entry name" value="PP-bd_ACP"/>
</dbReference>
<comment type="caution">
    <text evidence="9">The sequence shown here is derived from an EMBL/GenBank/DDBJ whole genome shotgun (WGS) entry which is preliminary data.</text>
</comment>
<dbReference type="InterPro" id="IPR036736">
    <property type="entry name" value="ACP-like_sf"/>
</dbReference>
<keyword evidence="10" id="KW-1185">Reference proteome</keyword>
<evidence type="ECO:0000313" key="10">
    <source>
        <dbReference type="Proteomes" id="UP000194266"/>
    </source>
</evidence>
<keyword evidence="2" id="KW-0597">Phosphoprotein</keyword>
<dbReference type="Gene3D" id="3.40.366.10">
    <property type="entry name" value="Malonyl-Coenzyme A Acyl Carrier Protein, domain 2"/>
    <property type="match status" value="1"/>
</dbReference>
<evidence type="ECO:0000256" key="3">
    <source>
        <dbReference type="ARBA" id="ARBA00022679"/>
    </source>
</evidence>
<dbReference type="Gene3D" id="3.40.50.1820">
    <property type="entry name" value="alpha/beta hydrolase"/>
    <property type="match status" value="1"/>
</dbReference>
<dbReference type="Pfam" id="PF00550">
    <property type="entry name" value="PP-binding"/>
    <property type="match status" value="1"/>
</dbReference>
<organism evidence="9 10">
    <name type="scientific">Streptomyces pharetrae CZA14</name>
    <dbReference type="NCBI Taxonomy" id="1144883"/>
    <lineage>
        <taxon>Bacteria</taxon>
        <taxon>Bacillati</taxon>
        <taxon>Actinomycetota</taxon>
        <taxon>Actinomycetes</taxon>
        <taxon>Kitasatosporales</taxon>
        <taxon>Streptomycetaceae</taxon>
        <taxon>Streptomyces</taxon>
    </lineage>
</organism>
<keyword evidence="6" id="KW-0012">Acyltransferase</keyword>
<proteinExistence type="predicted"/>
<dbReference type="SMART" id="SM00823">
    <property type="entry name" value="PKS_PP"/>
    <property type="match status" value="1"/>
</dbReference>
<dbReference type="InterPro" id="IPR050091">
    <property type="entry name" value="PKS_NRPS_Biosynth_Enz"/>
</dbReference>
<feature type="domain" description="Carrier" evidence="8">
    <location>
        <begin position="496"/>
        <end position="571"/>
    </location>
</feature>
<dbReference type="Pfam" id="PF00698">
    <property type="entry name" value="Acyl_transf_1"/>
    <property type="match status" value="1"/>
</dbReference>
<feature type="compositionally biased region" description="Basic and acidic residues" evidence="7">
    <location>
        <begin position="485"/>
        <end position="495"/>
    </location>
</feature>
<keyword evidence="4" id="KW-0045">Antibiotic biosynthesis</keyword>
<keyword evidence="5" id="KW-0511">Multifunctional enzyme</keyword>
<evidence type="ECO:0000256" key="4">
    <source>
        <dbReference type="ARBA" id="ARBA00023194"/>
    </source>
</evidence>
<keyword evidence="1" id="KW-0596">Phosphopantetheine</keyword>
<dbReference type="Gene3D" id="3.30.70.3290">
    <property type="match status" value="1"/>
</dbReference>
<sequence>LEEAPPVPADPAERRNGTRTHTLFVVSAPAPDALDRQSRALARHAAAHPDVPLERLAYTLHTARHRFPHRRVVVAGGHQDLVERLAEPSREPVAHRPGRPVVFLFPGQGAQYRDMGRALYASEPGFRAHVDHCRELLRGAAGADASEADLLGRTDRVGDTRFTHVALFVVEYALARWFTDLGVRPDAVIGHSLGAYPAACLAGVLSLEDALTLVAERGRLLAGTAPGAMLAVPLPEDRVRDRLGRHGLDLAAVNDATSCVVSGPAEAVDALTAELAAEGVSGRRLAVSHAFHSRLLDPVLDRFTTVLEGVRLQAPGLSFVSDLTGGWADPDEVRRPAYWREHLRRTVRFHDGLSTLYGDARLRDAVVLEVGPGRALGRAARRHPDRDGRLVVATMPPAGDAAHEEPATALHALGTAWAAGADVDAEAFHGLTTGDRVPLPGYAFARQEHWIDRAAPVGGPARPNRTVPAATSPAAPDPTATQASSDRRGAGHGPDEAPDEAAATVAEAWRTVLGVDTVRPDDDFFAQGGDSLAAVQLVARIRARTGADVEFMALERHTPQALTRALTRRLAGDRPEEDMPRGLVVIRTGDPQARPPLVLVHPIGGDVFFYRELAACLPEDQAVYAIRSPLLDGTADLDTIEDMAASYLERLEEFGLKPPYRLGGSSFGGLVAYEMARQLDARDAHRPQVVLIDSPAPGNLPAEMTDDDILDYLMRYGLARLDLPRADLAELPATEDRIRLIADRARGTEFEALLSADFLPRYLRAWQRHSRAMHGYTARPYAGDVLFFSHQEEIPEFPAGQAPHWRRLVRGAFRDVPVPGNHLSMNGMPHVATIGAHLAQGDNGE</sequence>
<accession>A0ABX3YAG1</accession>
<dbReference type="InterPro" id="IPR020802">
    <property type="entry name" value="TesA-like"/>
</dbReference>
<dbReference type="InterPro" id="IPR014043">
    <property type="entry name" value="Acyl_transferase_dom"/>
</dbReference>
<dbReference type="Proteomes" id="UP000194266">
    <property type="component" value="Unassembled WGS sequence"/>
</dbReference>
<dbReference type="Pfam" id="PF00975">
    <property type="entry name" value="Thioesterase"/>
    <property type="match status" value="1"/>
</dbReference>
<dbReference type="InterPro" id="IPR016036">
    <property type="entry name" value="Malonyl_transacylase_ACP-bd"/>
</dbReference>
<keyword evidence="3" id="KW-0808">Transferase</keyword>
<evidence type="ECO:0000256" key="1">
    <source>
        <dbReference type="ARBA" id="ARBA00022450"/>
    </source>
</evidence>
<dbReference type="InterPro" id="IPR001227">
    <property type="entry name" value="Ac_transferase_dom_sf"/>
</dbReference>
<dbReference type="InterPro" id="IPR029058">
    <property type="entry name" value="AB_hydrolase_fold"/>
</dbReference>
<dbReference type="Pfam" id="PF22621">
    <property type="entry name" value="CurL-like_PKS_C"/>
    <property type="match status" value="1"/>
</dbReference>
<evidence type="ECO:0000256" key="2">
    <source>
        <dbReference type="ARBA" id="ARBA00022553"/>
    </source>
</evidence>
<dbReference type="EMBL" id="MRYD01000253">
    <property type="protein sequence ID" value="OSZ56799.1"/>
    <property type="molecule type" value="Genomic_DNA"/>
</dbReference>
<dbReference type="SUPFAM" id="SSF53474">
    <property type="entry name" value="alpha/beta-Hydrolases"/>
    <property type="match status" value="1"/>
</dbReference>